<dbReference type="AlphaFoldDB" id="A0A915L306"/>
<keyword evidence="1" id="KW-1185">Reference proteome</keyword>
<name>A0A915L306_ROMCU</name>
<dbReference type="Proteomes" id="UP000887565">
    <property type="component" value="Unplaced"/>
</dbReference>
<organism evidence="1 2">
    <name type="scientific">Romanomermis culicivorax</name>
    <name type="common">Nematode worm</name>
    <dbReference type="NCBI Taxonomy" id="13658"/>
    <lineage>
        <taxon>Eukaryota</taxon>
        <taxon>Metazoa</taxon>
        <taxon>Ecdysozoa</taxon>
        <taxon>Nematoda</taxon>
        <taxon>Enoplea</taxon>
        <taxon>Dorylaimia</taxon>
        <taxon>Mermithida</taxon>
        <taxon>Mermithoidea</taxon>
        <taxon>Mermithidae</taxon>
        <taxon>Romanomermis</taxon>
    </lineage>
</organism>
<accession>A0A915L306</accession>
<sequence>MAHYAKVGKHKFVFWLSKLIEQIPIAKYLIMHRNKKKIIKRRYKGNVIMSLGGQLTYLENGMKDWHVEIMELISKEWLEFSNVLMHRISNLLGS</sequence>
<reference evidence="2" key="1">
    <citation type="submission" date="2022-11" db="UniProtKB">
        <authorList>
            <consortium name="WormBaseParasite"/>
        </authorList>
    </citation>
    <scope>IDENTIFICATION</scope>
</reference>
<proteinExistence type="predicted"/>
<evidence type="ECO:0000313" key="1">
    <source>
        <dbReference type="Proteomes" id="UP000887565"/>
    </source>
</evidence>
<evidence type="ECO:0000313" key="2">
    <source>
        <dbReference type="WBParaSite" id="nRc.2.0.1.t44877-RA"/>
    </source>
</evidence>
<dbReference type="WBParaSite" id="nRc.2.0.1.t44877-RA">
    <property type="protein sequence ID" value="nRc.2.0.1.t44877-RA"/>
    <property type="gene ID" value="nRc.2.0.1.g44877"/>
</dbReference>
<protein>
    <submittedName>
        <fullName evidence="2">Uncharacterized protein</fullName>
    </submittedName>
</protein>